<keyword evidence="2" id="KW-1185">Reference proteome</keyword>
<reference evidence="1" key="1">
    <citation type="submission" date="2023-10" db="EMBL/GenBank/DDBJ databases">
        <authorList>
            <person name="Rodriguez Cubillos JULIANA M."/>
            <person name="De Vega J."/>
        </authorList>
    </citation>
    <scope>NUCLEOTIDE SEQUENCE</scope>
</reference>
<name>A0ACB0LMM4_TRIPR</name>
<proteinExistence type="predicted"/>
<comment type="caution">
    <text evidence="1">The sequence shown here is derived from an EMBL/GenBank/DDBJ whole genome shotgun (WGS) entry which is preliminary data.</text>
</comment>
<sequence>MIRKLKLKMSKGISNADCLMHRWSIGACTADVLDCLNFLSVAYQ</sequence>
<evidence type="ECO:0000313" key="2">
    <source>
        <dbReference type="Proteomes" id="UP001177021"/>
    </source>
</evidence>
<accession>A0ACB0LMM4</accession>
<organism evidence="1 2">
    <name type="scientific">Trifolium pratense</name>
    <name type="common">Red clover</name>
    <dbReference type="NCBI Taxonomy" id="57577"/>
    <lineage>
        <taxon>Eukaryota</taxon>
        <taxon>Viridiplantae</taxon>
        <taxon>Streptophyta</taxon>
        <taxon>Embryophyta</taxon>
        <taxon>Tracheophyta</taxon>
        <taxon>Spermatophyta</taxon>
        <taxon>Magnoliopsida</taxon>
        <taxon>eudicotyledons</taxon>
        <taxon>Gunneridae</taxon>
        <taxon>Pentapetalae</taxon>
        <taxon>rosids</taxon>
        <taxon>fabids</taxon>
        <taxon>Fabales</taxon>
        <taxon>Fabaceae</taxon>
        <taxon>Papilionoideae</taxon>
        <taxon>50 kb inversion clade</taxon>
        <taxon>NPAAA clade</taxon>
        <taxon>Hologalegina</taxon>
        <taxon>IRL clade</taxon>
        <taxon>Trifolieae</taxon>
        <taxon>Trifolium</taxon>
    </lineage>
</organism>
<gene>
    <name evidence="1" type="ORF">MILVUS5_LOCUS33971</name>
</gene>
<dbReference type="Proteomes" id="UP001177021">
    <property type="component" value="Unassembled WGS sequence"/>
</dbReference>
<dbReference type="EMBL" id="CASHSV030000615">
    <property type="protein sequence ID" value="CAJ2669833.1"/>
    <property type="molecule type" value="Genomic_DNA"/>
</dbReference>
<evidence type="ECO:0000313" key="1">
    <source>
        <dbReference type="EMBL" id="CAJ2669833.1"/>
    </source>
</evidence>
<protein>
    <submittedName>
        <fullName evidence="1">Uncharacterized protein</fullName>
    </submittedName>
</protein>